<dbReference type="SUPFAM" id="SSF46565">
    <property type="entry name" value="Chaperone J-domain"/>
    <property type="match status" value="1"/>
</dbReference>
<gene>
    <name evidence="9" type="ORF">PCAL00307_LOCUS9184</name>
    <name evidence="10" type="ORF">PECAL_4P11260</name>
</gene>
<dbReference type="InterPro" id="IPR019396">
    <property type="entry name" value="TM_Fragile-X-F-assoc"/>
</dbReference>
<evidence type="ECO:0000256" key="7">
    <source>
        <dbReference type="SAM" id="Phobius"/>
    </source>
</evidence>
<evidence type="ECO:0000256" key="1">
    <source>
        <dbReference type="ARBA" id="ARBA00004635"/>
    </source>
</evidence>
<dbReference type="InterPro" id="IPR001623">
    <property type="entry name" value="DnaJ_domain"/>
</dbReference>
<dbReference type="SMART" id="SM00271">
    <property type="entry name" value="DnaJ"/>
    <property type="match status" value="1"/>
</dbReference>
<evidence type="ECO:0000313" key="11">
    <source>
        <dbReference type="Proteomes" id="UP000789595"/>
    </source>
</evidence>
<organism evidence="9">
    <name type="scientific">Pelagomonas calceolata</name>
    <dbReference type="NCBI Taxonomy" id="35677"/>
    <lineage>
        <taxon>Eukaryota</taxon>
        <taxon>Sar</taxon>
        <taxon>Stramenopiles</taxon>
        <taxon>Ochrophyta</taxon>
        <taxon>Pelagophyceae</taxon>
        <taxon>Pelagomonadales</taxon>
        <taxon>Pelagomonadaceae</taxon>
        <taxon>Pelagomonas</taxon>
    </lineage>
</organism>
<evidence type="ECO:0000256" key="5">
    <source>
        <dbReference type="ARBA" id="ARBA00023288"/>
    </source>
</evidence>
<keyword evidence="2 7" id="KW-0472">Membrane</keyword>
<keyword evidence="7" id="KW-1133">Transmembrane helix</keyword>
<evidence type="ECO:0000256" key="3">
    <source>
        <dbReference type="ARBA" id="ARBA00023139"/>
    </source>
</evidence>
<feature type="transmembrane region" description="Helical" evidence="7">
    <location>
        <begin position="235"/>
        <end position="256"/>
    </location>
</feature>
<dbReference type="PROSITE" id="PS00636">
    <property type="entry name" value="DNAJ_1"/>
    <property type="match status" value="1"/>
</dbReference>
<feature type="transmembrane region" description="Helical" evidence="7">
    <location>
        <begin position="141"/>
        <end position="161"/>
    </location>
</feature>
<dbReference type="EMBL" id="CAKKNE010000004">
    <property type="protein sequence ID" value="CAH0373882.1"/>
    <property type="molecule type" value="Genomic_DNA"/>
</dbReference>
<dbReference type="OrthoDB" id="10250354at2759"/>
<evidence type="ECO:0000256" key="2">
    <source>
        <dbReference type="ARBA" id="ARBA00023136"/>
    </source>
</evidence>
<feature type="domain" description="J" evidence="8">
    <location>
        <begin position="39"/>
        <end position="109"/>
    </location>
</feature>
<feature type="region of interest" description="Disordered" evidence="6">
    <location>
        <begin position="481"/>
        <end position="506"/>
    </location>
</feature>
<dbReference type="GO" id="GO:0005737">
    <property type="term" value="C:cytoplasm"/>
    <property type="evidence" value="ECO:0007669"/>
    <property type="project" value="UniProtKB-ARBA"/>
</dbReference>
<feature type="transmembrane region" description="Helical" evidence="7">
    <location>
        <begin position="173"/>
        <end position="194"/>
    </location>
</feature>
<dbReference type="Pfam" id="PF00226">
    <property type="entry name" value="DnaJ"/>
    <property type="match status" value="1"/>
</dbReference>
<sequence>MSRPKLHRAHSSAAVDPAPPSRLALCCLGPILNPERDNQYYELLGVDRRCSQTEIKKAYRKISLEMHPDKRRQRGIPVTQEDRERFIRAKEAYEVLSDPKRRKVYDALGELGVQLTENPTSVDQNKVMRTMSHMSETTRCSILLIALAFVGFFGLYFPVLLSTNVQNTTDIPWGWVFLPVWVIDAFVLLNHLAFVGEGCSGEEEGGAPSDPENPTDEDFDDDDAHGDDIPVSARIFHLVVFLLLVIFQILLVWMISTPSEDRDNWGGVFAPLFLSEALRLCVLIPGACTSIPPIDLGDTSDTSDEANFEREVQMMRAAQNRAIRSMHRRAIFGLLFRVLQEILIVVKLMGAQMSWYEVFIPIWVYCGSQLLGGCGYCALSNTIQATITPPPEGATDNSWMTPEDRVKAQAAQEASAAGTAACCSFVCVFVVAILVAVKAQDYSSFHAIIIFIPLLICLCLCYCCTCLFICTFRELPEEEPGSSYEAPEAPAAPVASPTPSPIIPQAAPPAPAPVVVPPPAPAVTKEPEKMVSLD</sequence>
<feature type="compositionally biased region" description="Pro residues" evidence="6">
    <location>
        <begin position="496"/>
        <end position="506"/>
    </location>
</feature>
<dbReference type="Proteomes" id="UP000789595">
    <property type="component" value="Unassembled WGS sequence"/>
</dbReference>
<keyword evidence="11" id="KW-1185">Reference proteome</keyword>
<dbReference type="GO" id="GO:0016020">
    <property type="term" value="C:membrane"/>
    <property type="evidence" value="ECO:0007669"/>
    <property type="project" value="UniProtKB-SubCell"/>
</dbReference>
<comment type="subcellular location">
    <subcellularLocation>
        <location evidence="1">Membrane</location>
        <topology evidence="1">Lipid-anchor</topology>
    </subcellularLocation>
</comment>
<feature type="transmembrane region" description="Helical" evidence="7">
    <location>
        <begin position="443"/>
        <end position="470"/>
    </location>
</feature>
<feature type="compositionally biased region" description="Acidic residues" evidence="6">
    <location>
        <begin position="213"/>
        <end position="223"/>
    </location>
</feature>
<keyword evidence="7" id="KW-0812">Transmembrane</keyword>
<name>A0A7S4E6J5_9STRA</name>
<keyword evidence="4" id="KW-0143">Chaperone</keyword>
<proteinExistence type="predicted"/>
<dbReference type="CDD" id="cd06257">
    <property type="entry name" value="DnaJ"/>
    <property type="match status" value="1"/>
</dbReference>
<evidence type="ECO:0000313" key="9">
    <source>
        <dbReference type="EMBL" id="CAE0693748.1"/>
    </source>
</evidence>
<reference evidence="9" key="1">
    <citation type="submission" date="2021-01" db="EMBL/GenBank/DDBJ databases">
        <authorList>
            <person name="Corre E."/>
            <person name="Pelletier E."/>
            <person name="Niang G."/>
            <person name="Scheremetjew M."/>
            <person name="Finn R."/>
            <person name="Kale V."/>
            <person name="Holt S."/>
            <person name="Cochrane G."/>
            <person name="Meng A."/>
            <person name="Brown T."/>
            <person name="Cohen L."/>
        </authorList>
    </citation>
    <scope>NUCLEOTIDE SEQUENCE</scope>
    <source>
        <strain evidence="9">CCMP1756</strain>
    </source>
</reference>
<protein>
    <recommendedName>
        <fullName evidence="8">J domain-containing protein</fullName>
    </recommendedName>
</protein>
<evidence type="ECO:0000256" key="4">
    <source>
        <dbReference type="ARBA" id="ARBA00023186"/>
    </source>
</evidence>
<dbReference type="PANTHER" id="PTHR44027:SF7">
    <property type="entry name" value="DNAJ HOMOLOG SUBFAMILY C MEMBER 5 HOMOLOG"/>
    <property type="match status" value="1"/>
</dbReference>
<feature type="transmembrane region" description="Helical" evidence="7">
    <location>
        <begin position="362"/>
        <end position="379"/>
    </location>
</feature>
<accession>A0A7S4E6J5</accession>
<dbReference type="InterPro" id="IPR051434">
    <property type="entry name" value="DnaJ_C_subfamily_member5"/>
</dbReference>
<evidence type="ECO:0000256" key="6">
    <source>
        <dbReference type="SAM" id="MobiDB-lite"/>
    </source>
</evidence>
<dbReference type="AlphaFoldDB" id="A0A7S4E6J5"/>
<feature type="compositionally biased region" description="Low complexity" evidence="6">
    <location>
        <begin position="481"/>
        <end position="495"/>
    </location>
</feature>
<dbReference type="PANTHER" id="PTHR44027">
    <property type="entry name" value="DNAJ HOMOLOG SUBFAMILY C MEMBER 5 HOMOLOG"/>
    <property type="match status" value="1"/>
</dbReference>
<keyword evidence="3" id="KW-0564">Palmitate</keyword>
<evidence type="ECO:0000313" key="10">
    <source>
        <dbReference type="EMBL" id="CAH0373882.1"/>
    </source>
</evidence>
<feature type="region of interest" description="Disordered" evidence="6">
    <location>
        <begin position="200"/>
        <end position="223"/>
    </location>
</feature>
<evidence type="ECO:0000259" key="8">
    <source>
        <dbReference type="PROSITE" id="PS50076"/>
    </source>
</evidence>
<dbReference type="EMBL" id="HBIW01010760">
    <property type="protein sequence ID" value="CAE0693748.1"/>
    <property type="molecule type" value="Transcribed_RNA"/>
</dbReference>
<dbReference type="PROSITE" id="PS50076">
    <property type="entry name" value="DNAJ_2"/>
    <property type="match status" value="1"/>
</dbReference>
<dbReference type="InterPro" id="IPR036869">
    <property type="entry name" value="J_dom_sf"/>
</dbReference>
<reference evidence="10" key="2">
    <citation type="submission" date="2021-11" db="EMBL/GenBank/DDBJ databases">
        <authorList>
            <consortium name="Genoscope - CEA"/>
            <person name="William W."/>
        </authorList>
    </citation>
    <scope>NUCLEOTIDE SEQUENCE</scope>
</reference>
<dbReference type="InterPro" id="IPR018253">
    <property type="entry name" value="DnaJ_domain_CS"/>
</dbReference>
<keyword evidence="5" id="KW-0449">Lipoprotein</keyword>
<dbReference type="Gene3D" id="1.10.287.110">
    <property type="entry name" value="DnaJ domain"/>
    <property type="match status" value="1"/>
</dbReference>
<feature type="transmembrane region" description="Helical" evidence="7">
    <location>
        <begin position="414"/>
        <end position="437"/>
    </location>
</feature>
<dbReference type="PRINTS" id="PR00625">
    <property type="entry name" value="JDOMAIN"/>
</dbReference>
<dbReference type="Pfam" id="PF10269">
    <property type="entry name" value="Tmemb_185A"/>
    <property type="match status" value="1"/>
</dbReference>